<dbReference type="GO" id="GO:0005576">
    <property type="term" value="C:extracellular region"/>
    <property type="evidence" value="ECO:0007669"/>
    <property type="project" value="UniProtKB-SubCell"/>
</dbReference>
<comment type="subcellular location">
    <subcellularLocation>
        <location evidence="1">Secreted</location>
    </subcellularLocation>
</comment>
<feature type="binding site" description="axial binding residue" evidence="5">
    <location>
        <position position="510"/>
    </location>
    <ligand>
        <name>heme b</name>
        <dbReference type="ChEBI" id="CHEBI:60344"/>
    </ligand>
    <ligandPart>
        <name>Fe</name>
        <dbReference type="ChEBI" id="CHEBI:18248"/>
    </ligandPart>
</feature>
<dbReference type="PROSITE" id="PS50292">
    <property type="entry name" value="PEROXIDASE_3"/>
    <property type="match status" value="1"/>
</dbReference>
<dbReference type="GO" id="GO:0006979">
    <property type="term" value="P:response to oxidative stress"/>
    <property type="evidence" value="ECO:0007669"/>
    <property type="project" value="InterPro"/>
</dbReference>
<evidence type="ECO:0000256" key="2">
    <source>
        <dbReference type="ARBA" id="ARBA00022525"/>
    </source>
</evidence>
<keyword evidence="5" id="KW-0349">Heme</keyword>
<protein>
    <submittedName>
        <fullName evidence="6">Peroxidase</fullName>
    </submittedName>
</protein>
<keyword evidence="2" id="KW-0964">Secreted</keyword>
<organism evidence="6">
    <name type="scientific">Sarcoptes scabiei</name>
    <name type="common">Itch mite</name>
    <name type="synonym">Acarus scabiei</name>
    <dbReference type="NCBI Taxonomy" id="52283"/>
    <lineage>
        <taxon>Eukaryota</taxon>
        <taxon>Metazoa</taxon>
        <taxon>Ecdysozoa</taxon>
        <taxon>Arthropoda</taxon>
        <taxon>Chelicerata</taxon>
        <taxon>Arachnida</taxon>
        <taxon>Acari</taxon>
        <taxon>Acariformes</taxon>
        <taxon>Sarcoptiformes</taxon>
        <taxon>Astigmata</taxon>
        <taxon>Psoroptidia</taxon>
        <taxon>Sarcoptoidea</taxon>
        <taxon>Sarcoptidae</taxon>
        <taxon>Sarcoptinae</taxon>
        <taxon>Sarcoptes</taxon>
    </lineage>
</organism>
<dbReference type="InterPro" id="IPR010255">
    <property type="entry name" value="Haem_peroxidase_sf"/>
</dbReference>
<dbReference type="OrthoDB" id="6498011at2759"/>
<dbReference type="SUPFAM" id="SSF48113">
    <property type="entry name" value="Heme-dependent peroxidases"/>
    <property type="match status" value="1"/>
</dbReference>
<accession>A0A834R5J7</accession>
<evidence type="ECO:0000256" key="5">
    <source>
        <dbReference type="PIRSR" id="PIRSR619791-2"/>
    </source>
</evidence>
<dbReference type="FunFam" id="1.10.640.10:FF:000003">
    <property type="entry name" value="chorion peroxidase"/>
    <property type="match status" value="1"/>
</dbReference>
<dbReference type="AlphaFoldDB" id="A0A834R5J7"/>
<keyword evidence="5" id="KW-0408">Iron</keyword>
<dbReference type="InterPro" id="IPR037120">
    <property type="entry name" value="Haem_peroxidase_sf_animal"/>
</dbReference>
<dbReference type="InterPro" id="IPR019791">
    <property type="entry name" value="Haem_peroxidase_animal"/>
</dbReference>
<dbReference type="PANTHER" id="PTHR11475:SF143">
    <property type="entry name" value="PUTATIVE-RELATED"/>
    <property type="match status" value="1"/>
</dbReference>
<dbReference type="Gene3D" id="1.10.640.10">
    <property type="entry name" value="Haem peroxidase domain superfamily, animal type"/>
    <property type="match status" value="1"/>
</dbReference>
<dbReference type="PRINTS" id="PR00457">
    <property type="entry name" value="ANPEROXIDASE"/>
</dbReference>
<evidence type="ECO:0000313" key="7">
    <source>
        <dbReference type="EnsemblMetazoa" id="KAF7490084.1"/>
    </source>
</evidence>
<evidence type="ECO:0000256" key="3">
    <source>
        <dbReference type="ARBA" id="ARBA00022559"/>
    </source>
</evidence>
<dbReference type="CDD" id="cd09823">
    <property type="entry name" value="peroxinectin_like"/>
    <property type="match status" value="1"/>
</dbReference>
<dbReference type="GO" id="GO:0046872">
    <property type="term" value="F:metal ion binding"/>
    <property type="evidence" value="ECO:0007669"/>
    <property type="project" value="UniProtKB-KW"/>
</dbReference>
<dbReference type="GO" id="GO:0004601">
    <property type="term" value="F:peroxidase activity"/>
    <property type="evidence" value="ECO:0007669"/>
    <property type="project" value="UniProtKB-KW"/>
</dbReference>
<evidence type="ECO:0000313" key="6">
    <source>
        <dbReference type="EMBL" id="KAF7490084.1"/>
    </source>
</evidence>
<keyword evidence="3 6" id="KW-0560">Oxidoreductase</keyword>
<keyword evidence="4" id="KW-0732">Signal</keyword>
<dbReference type="GO" id="GO:0020037">
    <property type="term" value="F:heme binding"/>
    <property type="evidence" value="ECO:0007669"/>
    <property type="project" value="InterPro"/>
</dbReference>
<reference evidence="7" key="3">
    <citation type="submission" date="2022-06" db="UniProtKB">
        <authorList>
            <consortium name="EnsemblMetazoa"/>
        </authorList>
    </citation>
    <scope>IDENTIFICATION</scope>
</reference>
<evidence type="ECO:0000256" key="4">
    <source>
        <dbReference type="ARBA" id="ARBA00022729"/>
    </source>
</evidence>
<evidence type="ECO:0000256" key="1">
    <source>
        <dbReference type="ARBA" id="ARBA00004613"/>
    </source>
</evidence>
<dbReference type="Pfam" id="PF03098">
    <property type="entry name" value="An_peroxidase"/>
    <property type="match status" value="1"/>
</dbReference>
<name>A0A834R5J7_SARSC</name>
<evidence type="ECO:0000313" key="8">
    <source>
        <dbReference type="Proteomes" id="UP000070412"/>
    </source>
</evidence>
<gene>
    <name evidence="6" type="ORF">SSS_3902</name>
</gene>
<keyword evidence="8" id="KW-1185">Reference proteome</keyword>
<dbReference type="EMBL" id="WVUK01000062">
    <property type="protein sequence ID" value="KAF7490084.1"/>
    <property type="molecule type" value="Genomic_DNA"/>
</dbReference>
<dbReference type="EnsemblMetazoa" id="SSS_3902s_mrna">
    <property type="protein sequence ID" value="KAF7490084.1"/>
    <property type="gene ID" value="SSS_3902"/>
</dbReference>
<keyword evidence="5" id="KW-0479">Metal-binding</keyword>
<dbReference type="Proteomes" id="UP000070412">
    <property type="component" value="Unassembled WGS sequence"/>
</dbReference>
<proteinExistence type="predicted"/>
<sequence length="748" mass="85834">MRDNDLFSFAGERVRALIVFGSALADFDIFERFSSFFTDQIDDANQILPGSYSSNDNQYFVGHGPFNLVTIFSSYLTTGSYFYSNPSCQSVYQTKSPVITDADVKQAFNYAGSILASKFPEYSNNARYNGTLQKEIEGHLMELASEYFAKFKCFSKYQLATILPTIAISNNYHYLNRKGDGVCSPFYSQNYECLPHQRSKYRTIDGTCNNLRHPYWGRSFTCHVRILPPDYSDGIQAFRMSKAGRPLPNPRTLSNYIAESKDMKAFYTGLILGWGQFINHDITNTEGHLATPFPNTRVDCCVQHSDKCAAIPLDNANDYLLNTHKTRCFNFIRSSPCPLCKFGPREQMNTQTSFLDGSQIYGNTAEESVKLRSFQKGMLLAFSDKFGGQILPIDPTAQCSPITKGQNCFKAGDNRVNQQPILLSLQTLLLRNHNHHAMQLALMNPHWNDDQLFQEARRITIAELQHITYNEYLPIILGPLLMHYYNLSPLINGLLNMKVLQIHQPSRYGHSQIRDFYRLMTNYQNFSMIALRDHFLEPDFAYDGLLESIIRGMVTEEANTVDPFYSDTAKNFVMRPKDRPHGIDLVTTNIQRGRDHGIPGYVYYLKACFNYMATTWKDLEQFIPMEILMKLKTIYNSVEDIDLYIGGVSERHFIDASIGPTFGCLVGIQYYHLKFGDRYYYEHGDQSGSFTIAQLNNIRQSTSLARLICRNSRHLMNLQPRPFYLPSPRNPLTDCRSLPELNYLLWKQ</sequence>
<reference evidence="8" key="1">
    <citation type="journal article" date="2020" name="PLoS Negl. Trop. Dis.">
        <title>High-quality nuclear genome for Sarcoptes scabiei-A critical resource for a neglected parasite.</title>
        <authorList>
            <person name="Korhonen P.K."/>
            <person name="Gasser R.B."/>
            <person name="Ma G."/>
            <person name="Wang T."/>
            <person name="Stroehlein A.J."/>
            <person name="Young N.D."/>
            <person name="Ang C.S."/>
            <person name="Fernando D.D."/>
            <person name="Lu H.C."/>
            <person name="Taylor S."/>
            <person name="Reynolds S.L."/>
            <person name="Mofiz E."/>
            <person name="Najaraj S.H."/>
            <person name="Gowda H."/>
            <person name="Madugundu A."/>
            <person name="Renuse S."/>
            <person name="Holt D."/>
            <person name="Pandey A."/>
            <person name="Papenfuss A.T."/>
            <person name="Fischer K."/>
        </authorList>
    </citation>
    <scope>NUCLEOTIDE SEQUENCE [LARGE SCALE GENOMIC DNA]</scope>
</reference>
<keyword evidence="3 6" id="KW-0575">Peroxidase</keyword>
<dbReference type="PANTHER" id="PTHR11475">
    <property type="entry name" value="OXIDASE/PEROXIDASE"/>
    <property type="match status" value="1"/>
</dbReference>
<reference evidence="6" key="2">
    <citation type="submission" date="2020-01" db="EMBL/GenBank/DDBJ databases">
        <authorList>
            <person name="Korhonen P.K.K."/>
            <person name="Guangxu M.G."/>
            <person name="Wang T.W."/>
            <person name="Stroehlein A.J.S."/>
            <person name="Young N.D."/>
            <person name="Ang C.-S.A."/>
            <person name="Fernando D.W.F."/>
            <person name="Lu H.L."/>
            <person name="Taylor S.T."/>
            <person name="Ehtesham M.E.M."/>
            <person name="Najaraj S.H.N."/>
            <person name="Harsha G.H.G."/>
            <person name="Madugundu A.M."/>
            <person name="Renuse S.R."/>
            <person name="Holt D.H."/>
            <person name="Pandey A.P."/>
            <person name="Papenfuss A.P."/>
            <person name="Gasser R.B.G."/>
            <person name="Fischer K.F."/>
        </authorList>
    </citation>
    <scope>NUCLEOTIDE SEQUENCE</scope>
    <source>
        <strain evidence="6">SSS_KF_BRIS2020</strain>
    </source>
</reference>